<comment type="caution">
    <text evidence="1">The sequence shown here is derived from an EMBL/GenBank/DDBJ whole genome shotgun (WGS) entry which is preliminary data.</text>
</comment>
<dbReference type="RefSeq" id="WP_208254743.1">
    <property type="nucleotide sequence ID" value="NZ_JAGEOJ010000003.1"/>
</dbReference>
<evidence type="ECO:0000313" key="2">
    <source>
        <dbReference type="Proteomes" id="UP000669179"/>
    </source>
</evidence>
<dbReference type="AlphaFoldDB" id="A0A939T1A6"/>
<proteinExistence type="predicted"/>
<keyword evidence="2" id="KW-1185">Reference proteome</keyword>
<accession>A0A939T1A6</accession>
<protein>
    <submittedName>
        <fullName evidence="1">Uncharacterized protein</fullName>
    </submittedName>
</protein>
<gene>
    <name evidence="1" type="ORF">J4573_08590</name>
</gene>
<evidence type="ECO:0000313" key="1">
    <source>
        <dbReference type="EMBL" id="MBO2447141.1"/>
    </source>
</evidence>
<dbReference type="EMBL" id="JAGEOJ010000003">
    <property type="protein sequence ID" value="MBO2447141.1"/>
    <property type="molecule type" value="Genomic_DNA"/>
</dbReference>
<reference evidence="1" key="1">
    <citation type="submission" date="2021-03" db="EMBL/GenBank/DDBJ databases">
        <authorList>
            <person name="Kanchanasin P."/>
            <person name="Saeng-In P."/>
            <person name="Phongsopitanun W."/>
            <person name="Yuki M."/>
            <person name="Kudo T."/>
            <person name="Ohkuma M."/>
            <person name="Tanasupawat S."/>
        </authorList>
    </citation>
    <scope>NUCLEOTIDE SEQUENCE</scope>
    <source>
        <strain evidence="1">GKU 128</strain>
    </source>
</reference>
<sequence length="137" mass="14256">MSVADSVPVPDAGRHARRMARAVGDLNHATAPWNAWPGLQSPQQVSEVLHPLGAGSLALQRSIKQIRGYLAHTLREGRVGCDRGEPMPAVTAAAMALHQAEIALAAVASALERARTVTSGLCQADPNAKAAPDLGIT</sequence>
<dbReference type="Proteomes" id="UP000669179">
    <property type="component" value="Unassembled WGS sequence"/>
</dbReference>
<organism evidence="1 2">
    <name type="scientific">Actinomadura barringtoniae</name>
    <dbReference type="NCBI Taxonomy" id="1427535"/>
    <lineage>
        <taxon>Bacteria</taxon>
        <taxon>Bacillati</taxon>
        <taxon>Actinomycetota</taxon>
        <taxon>Actinomycetes</taxon>
        <taxon>Streptosporangiales</taxon>
        <taxon>Thermomonosporaceae</taxon>
        <taxon>Actinomadura</taxon>
    </lineage>
</organism>
<name>A0A939T1A6_9ACTN</name>